<sequence length="195" mass="21170">MKRFSLRQLVIIAPLLAALIATWHSAVARKERQHAIEHFERCVERNDALNLGGATQILGREFVVGRIADASKQNPNFVFDGGVRFAQLIPDCHDYTRGSGDGYNLCGIGGVVGSSAWSGPAGTRITSLTFEDDTLKIELHGDLLIGSFMCSIPRNAPDVYVLPWPSKSPDPPSHNLHAMIAARHANSMTRIPDGG</sequence>
<gene>
    <name evidence="1" type="ORF">Q31b_36340</name>
</gene>
<accession>A0A5C6DWL8</accession>
<proteinExistence type="predicted"/>
<dbReference type="AlphaFoldDB" id="A0A5C6DWL8"/>
<evidence type="ECO:0000313" key="2">
    <source>
        <dbReference type="Proteomes" id="UP000315471"/>
    </source>
</evidence>
<protein>
    <submittedName>
        <fullName evidence="1">Uncharacterized protein</fullName>
    </submittedName>
</protein>
<keyword evidence="2" id="KW-1185">Reference proteome</keyword>
<reference evidence="1 2" key="1">
    <citation type="submission" date="2019-02" db="EMBL/GenBank/DDBJ databases">
        <title>Deep-cultivation of Planctomycetes and their phenomic and genomic characterization uncovers novel biology.</title>
        <authorList>
            <person name="Wiegand S."/>
            <person name="Jogler M."/>
            <person name="Boedeker C."/>
            <person name="Pinto D."/>
            <person name="Vollmers J."/>
            <person name="Rivas-Marin E."/>
            <person name="Kohn T."/>
            <person name="Peeters S.H."/>
            <person name="Heuer A."/>
            <person name="Rast P."/>
            <person name="Oberbeckmann S."/>
            <person name="Bunk B."/>
            <person name="Jeske O."/>
            <person name="Meyerdierks A."/>
            <person name="Storesund J.E."/>
            <person name="Kallscheuer N."/>
            <person name="Luecker S."/>
            <person name="Lage O.M."/>
            <person name="Pohl T."/>
            <person name="Merkel B.J."/>
            <person name="Hornburger P."/>
            <person name="Mueller R.-W."/>
            <person name="Bruemmer F."/>
            <person name="Labrenz M."/>
            <person name="Spormann A.M."/>
            <person name="Op Den Camp H."/>
            <person name="Overmann J."/>
            <person name="Amann R."/>
            <person name="Jetten M.S.M."/>
            <person name="Mascher T."/>
            <person name="Medema M.H."/>
            <person name="Devos D.P."/>
            <person name="Kaster A.-K."/>
            <person name="Ovreas L."/>
            <person name="Rohde M."/>
            <person name="Galperin M.Y."/>
            <person name="Jogler C."/>
        </authorList>
    </citation>
    <scope>NUCLEOTIDE SEQUENCE [LARGE SCALE GENOMIC DNA]</scope>
    <source>
        <strain evidence="1 2">Q31b</strain>
    </source>
</reference>
<dbReference type="EMBL" id="SJPY01000005">
    <property type="protein sequence ID" value="TWU40287.1"/>
    <property type="molecule type" value="Genomic_DNA"/>
</dbReference>
<dbReference type="RefSeq" id="WP_146600873.1">
    <property type="nucleotide sequence ID" value="NZ_SJPY01000005.1"/>
</dbReference>
<organism evidence="1 2">
    <name type="scientific">Novipirellula aureliae</name>
    <dbReference type="NCBI Taxonomy" id="2527966"/>
    <lineage>
        <taxon>Bacteria</taxon>
        <taxon>Pseudomonadati</taxon>
        <taxon>Planctomycetota</taxon>
        <taxon>Planctomycetia</taxon>
        <taxon>Pirellulales</taxon>
        <taxon>Pirellulaceae</taxon>
        <taxon>Novipirellula</taxon>
    </lineage>
</organism>
<comment type="caution">
    <text evidence="1">The sequence shown here is derived from an EMBL/GenBank/DDBJ whole genome shotgun (WGS) entry which is preliminary data.</text>
</comment>
<dbReference type="Proteomes" id="UP000315471">
    <property type="component" value="Unassembled WGS sequence"/>
</dbReference>
<evidence type="ECO:0000313" key="1">
    <source>
        <dbReference type="EMBL" id="TWU40287.1"/>
    </source>
</evidence>
<name>A0A5C6DWL8_9BACT</name>